<evidence type="ECO:0000313" key="2">
    <source>
        <dbReference type="EMBL" id="UPV74636.1"/>
    </source>
</evidence>
<protein>
    <submittedName>
        <fullName evidence="2">Phosphoesterase</fullName>
    </submittedName>
</protein>
<name>A0A8U0HVA8_9EURY</name>
<dbReference type="GeneID" id="72183706"/>
<proteinExistence type="predicted"/>
<dbReference type="Proteomes" id="UP000830729">
    <property type="component" value="Chromosome"/>
</dbReference>
<gene>
    <name evidence="2" type="ORF">M0R89_00865</name>
</gene>
<feature type="transmembrane region" description="Helical" evidence="1">
    <location>
        <begin position="85"/>
        <end position="102"/>
    </location>
</feature>
<dbReference type="AlphaFoldDB" id="A0A8U0HVA8"/>
<keyword evidence="3" id="KW-1185">Reference proteome</keyword>
<evidence type="ECO:0000313" key="3">
    <source>
        <dbReference type="Proteomes" id="UP000830729"/>
    </source>
</evidence>
<dbReference type="KEGG" id="halx:M0R89_00865"/>
<dbReference type="EMBL" id="CP096659">
    <property type="protein sequence ID" value="UPV74636.1"/>
    <property type="molecule type" value="Genomic_DNA"/>
</dbReference>
<keyword evidence="1" id="KW-1133">Transmembrane helix</keyword>
<keyword evidence="1" id="KW-0472">Membrane</keyword>
<dbReference type="RefSeq" id="WP_248650681.1">
    <property type="nucleotide sequence ID" value="NZ_CP096659.1"/>
</dbReference>
<reference evidence="2 3" key="1">
    <citation type="submission" date="2022-04" db="EMBL/GenBank/DDBJ databases">
        <title>Diverse halophilic archaea isolated from saline environments.</title>
        <authorList>
            <person name="Cui H.-L."/>
        </authorList>
    </citation>
    <scope>NUCLEOTIDE SEQUENCE [LARGE SCALE GENOMIC DNA]</scope>
    <source>
        <strain evidence="2 3">XZYJT49</strain>
    </source>
</reference>
<keyword evidence="1" id="KW-0812">Transmembrane</keyword>
<sequence>MSALDTAMRLYPYVFHPGVMVGAGALVLIYGEWARRDADRSALVRRLAAFLGAGVLSLAPTLAYVLVTGQSLYRVTKGNAWEVDALVAGGIFVTAGVTWSLWHRYDWGSLVPGYAEALVVATIPYAALSPFWNFSGHVTMALVPTLYLTLVDRRFWPTLAIPVVMVPNRVYLNAHGWAQSVGAFLVVAALVVGVFWHQTGGKLRAEPDSTAS</sequence>
<feature type="transmembrane region" description="Helical" evidence="1">
    <location>
        <begin position="114"/>
        <end position="132"/>
    </location>
</feature>
<feature type="transmembrane region" description="Helical" evidence="1">
    <location>
        <begin position="177"/>
        <end position="196"/>
    </location>
</feature>
<feature type="transmembrane region" description="Helical" evidence="1">
    <location>
        <begin position="43"/>
        <end position="65"/>
    </location>
</feature>
<feature type="transmembrane region" description="Helical" evidence="1">
    <location>
        <begin position="12"/>
        <end position="31"/>
    </location>
</feature>
<organism evidence="2 3">
    <name type="scientific">Halorussus limi</name>
    <dbReference type="NCBI Taxonomy" id="2938695"/>
    <lineage>
        <taxon>Archaea</taxon>
        <taxon>Methanobacteriati</taxon>
        <taxon>Methanobacteriota</taxon>
        <taxon>Stenosarchaea group</taxon>
        <taxon>Halobacteria</taxon>
        <taxon>Halobacteriales</taxon>
        <taxon>Haladaptataceae</taxon>
        <taxon>Halorussus</taxon>
    </lineage>
</organism>
<accession>A0A8U0HVA8</accession>
<evidence type="ECO:0000256" key="1">
    <source>
        <dbReference type="SAM" id="Phobius"/>
    </source>
</evidence>